<sequence>MSESVIPIDKKEEAIENVQDDWEHHPDNPWNWPVRKKWTMVSIVSLYTFIPPLASSMLAPGLSKIAEQYGITSTTITALALSIFLLSFAFGPLVLAALSEIYGRTWILHAGALFSIAFSFGCAYAPNTGALLAFRFLGTAPIAIGGGSVSDLFSAKDRASAMALYGLGPLIGPAVGPVAGGFIAQSIGEKYVFVIIGALGTVSMVIGVPLLRETYAPIIRQRRALADGDLEKAKNLRGPMGNMSRSQYILAHLIRPPMLLFGSLICFLLSSYLAFLYGICYLMFATFPQIFNETYGFDVGIGGLVYLGLGIGFLLATWVGAKWADQAYHYLIQRNGGVGKPEMRIPALIFGSLFVPVGLFWYGWSAQAKVHWIMPVIGTGIFGFGDLPIQLYLVDTFTYAASAVAAASVFRFLFAFAFPLFADQMFAAMGFGGGNSFLAGMAIVLGVPFPIWLYFNGEKMRARSKLAR</sequence>
<feature type="transmembrane region" description="Helical" evidence="5">
    <location>
        <begin position="259"/>
        <end position="284"/>
    </location>
</feature>
<evidence type="ECO:0000256" key="1">
    <source>
        <dbReference type="ARBA" id="ARBA00004141"/>
    </source>
</evidence>
<dbReference type="AlphaFoldDB" id="A0A4S8M9U6"/>
<keyword evidence="8" id="KW-1185">Reference proteome</keyword>
<feature type="transmembrane region" description="Helical" evidence="5">
    <location>
        <begin position="437"/>
        <end position="455"/>
    </location>
</feature>
<dbReference type="GO" id="GO:0005886">
    <property type="term" value="C:plasma membrane"/>
    <property type="evidence" value="ECO:0007669"/>
    <property type="project" value="TreeGrafter"/>
</dbReference>
<dbReference type="Pfam" id="PF07690">
    <property type="entry name" value="MFS_1"/>
    <property type="match status" value="1"/>
</dbReference>
<feature type="transmembrane region" description="Helical" evidence="5">
    <location>
        <begin position="78"/>
        <end position="99"/>
    </location>
</feature>
<accession>A0A4S8M9U6</accession>
<evidence type="ECO:0000259" key="6">
    <source>
        <dbReference type="PROSITE" id="PS50850"/>
    </source>
</evidence>
<dbReference type="InterPro" id="IPR036259">
    <property type="entry name" value="MFS_trans_sf"/>
</dbReference>
<feature type="transmembrane region" description="Helical" evidence="5">
    <location>
        <begin position="191"/>
        <end position="211"/>
    </location>
</feature>
<keyword evidence="4 5" id="KW-0472">Membrane</keyword>
<dbReference type="PANTHER" id="PTHR23502">
    <property type="entry name" value="MAJOR FACILITATOR SUPERFAMILY"/>
    <property type="match status" value="1"/>
</dbReference>
<dbReference type="EMBL" id="ML179132">
    <property type="protein sequence ID" value="THU98673.1"/>
    <property type="molecule type" value="Genomic_DNA"/>
</dbReference>
<evidence type="ECO:0000256" key="3">
    <source>
        <dbReference type="ARBA" id="ARBA00022989"/>
    </source>
</evidence>
<dbReference type="InterPro" id="IPR020846">
    <property type="entry name" value="MFS_dom"/>
</dbReference>
<keyword evidence="2 5" id="KW-0812">Transmembrane</keyword>
<feature type="transmembrane region" description="Helical" evidence="5">
    <location>
        <begin position="162"/>
        <end position="185"/>
    </location>
</feature>
<gene>
    <name evidence="7" type="ORF">K435DRAFT_660512</name>
</gene>
<feature type="transmembrane region" description="Helical" evidence="5">
    <location>
        <begin position="132"/>
        <end position="150"/>
    </location>
</feature>
<feature type="transmembrane region" description="Helical" evidence="5">
    <location>
        <begin position="38"/>
        <end position="58"/>
    </location>
</feature>
<evidence type="ECO:0000256" key="4">
    <source>
        <dbReference type="ARBA" id="ARBA00023136"/>
    </source>
</evidence>
<dbReference type="PROSITE" id="PS50850">
    <property type="entry name" value="MFS"/>
    <property type="match status" value="1"/>
</dbReference>
<proteinExistence type="predicted"/>
<feature type="domain" description="Major facilitator superfamily (MFS) profile" evidence="6">
    <location>
        <begin position="40"/>
        <end position="458"/>
    </location>
</feature>
<dbReference type="Proteomes" id="UP000297245">
    <property type="component" value="Unassembled WGS sequence"/>
</dbReference>
<feature type="transmembrane region" description="Helical" evidence="5">
    <location>
        <begin position="370"/>
        <end position="389"/>
    </location>
</feature>
<name>A0A4S8M9U6_DENBC</name>
<dbReference type="CDD" id="cd17323">
    <property type="entry name" value="MFS_Tpo1_MDR_like"/>
    <property type="match status" value="1"/>
</dbReference>
<dbReference type="Gene3D" id="1.20.1250.20">
    <property type="entry name" value="MFS general substrate transporter like domains"/>
    <property type="match status" value="1"/>
</dbReference>
<organism evidence="7 8">
    <name type="scientific">Dendrothele bispora (strain CBS 962.96)</name>
    <dbReference type="NCBI Taxonomy" id="1314807"/>
    <lineage>
        <taxon>Eukaryota</taxon>
        <taxon>Fungi</taxon>
        <taxon>Dikarya</taxon>
        <taxon>Basidiomycota</taxon>
        <taxon>Agaricomycotina</taxon>
        <taxon>Agaricomycetes</taxon>
        <taxon>Agaricomycetidae</taxon>
        <taxon>Agaricales</taxon>
        <taxon>Agaricales incertae sedis</taxon>
        <taxon>Dendrothele</taxon>
    </lineage>
</organism>
<protein>
    <submittedName>
        <fullName evidence="7">Multidrug resistance protein 4</fullName>
    </submittedName>
</protein>
<evidence type="ECO:0000256" key="2">
    <source>
        <dbReference type="ARBA" id="ARBA00022692"/>
    </source>
</evidence>
<dbReference type="GO" id="GO:0022857">
    <property type="term" value="F:transmembrane transporter activity"/>
    <property type="evidence" value="ECO:0007669"/>
    <property type="project" value="InterPro"/>
</dbReference>
<reference evidence="7 8" key="1">
    <citation type="journal article" date="2019" name="Nat. Ecol. Evol.">
        <title>Megaphylogeny resolves global patterns of mushroom evolution.</title>
        <authorList>
            <person name="Varga T."/>
            <person name="Krizsan K."/>
            <person name="Foldi C."/>
            <person name="Dima B."/>
            <person name="Sanchez-Garcia M."/>
            <person name="Sanchez-Ramirez S."/>
            <person name="Szollosi G.J."/>
            <person name="Szarkandi J.G."/>
            <person name="Papp V."/>
            <person name="Albert L."/>
            <person name="Andreopoulos W."/>
            <person name="Angelini C."/>
            <person name="Antonin V."/>
            <person name="Barry K.W."/>
            <person name="Bougher N.L."/>
            <person name="Buchanan P."/>
            <person name="Buyck B."/>
            <person name="Bense V."/>
            <person name="Catcheside P."/>
            <person name="Chovatia M."/>
            <person name="Cooper J."/>
            <person name="Damon W."/>
            <person name="Desjardin D."/>
            <person name="Finy P."/>
            <person name="Geml J."/>
            <person name="Haridas S."/>
            <person name="Hughes K."/>
            <person name="Justo A."/>
            <person name="Karasinski D."/>
            <person name="Kautmanova I."/>
            <person name="Kiss B."/>
            <person name="Kocsube S."/>
            <person name="Kotiranta H."/>
            <person name="LaButti K.M."/>
            <person name="Lechner B.E."/>
            <person name="Liimatainen K."/>
            <person name="Lipzen A."/>
            <person name="Lukacs Z."/>
            <person name="Mihaltcheva S."/>
            <person name="Morgado L.N."/>
            <person name="Niskanen T."/>
            <person name="Noordeloos M.E."/>
            <person name="Ohm R.A."/>
            <person name="Ortiz-Santana B."/>
            <person name="Ovrebo C."/>
            <person name="Racz N."/>
            <person name="Riley R."/>
            <person name="Savchenko A."/>
            <person name="Shiryaev A."/>
            <person name="Soop K."/>
            <person name="Spirin V."/>
            <person name="Szebenyi C."/>
            <person name="Tomsovsky M."/>
            <person name="Tulloss R.E."/>
            <person name="Uehling J."/>
            <person name="Grigoriev I.V."/>
            <person name="Vagvolgyi C."/>
            <person name="Papp T."/>
            <person name="Martin F.M."/>
            <person name="Miettinen O."/>
            <person name="Hibbett D.S."/>
            <person name="Nagy L.G."/>
        </authorList>
    </citation>
    <scope>NUCLEOTIDE SEQUENCE [LARGE SCALE GENOMIC DNA]</scope>
    <source>
        <strain evidence="7 8">CBS 962.96</strain>
    </source>
</reference>
<dbReference type="PANTHER" id="PTHR23502:SF60">
    <property type="entry name" value="MAJOR FACILITATOR SUPERFAMILY (MFS) PROFILE DOMAIN-CONTAINING PROTEIN-RELATED"/>
    <property type="match status" value="1"/>
</dbReference>
<evidence type="ECO:0000313" key="7">
    <source>
        <dbReference type="EMBL" id="THU98673.1"/>
    </source>
</evidence>
<dbReference type="InterPro" id="IPR011701">
    <property type="entry name" value="MFS"/>
</dbReference>
<comment type="subcellular location">
    <subcellularLocation>
        <location evidence="1">Membrane</location>
        <topology evidence="1">Multi-pass membrane protein</topology>
    </subcellularLocation>
</comment>
<evidence type="ECO:0000256" key="5">
    <source>
        <dbReference type="SAM" id="Phobius"/>
    </source>
</evidence>
<dbReference type="OrthoDB" id="6770063at2759"/>
<feature type="transmembrane region" description="Helical" evidence="5">
    <location>
        <begin position="396"/>
        <end position="417"/>
    </location>
</feature>
<feature type="transmembrane region" description="Helical" evidence="5">
    <location>
        <begin position="345"/>
        <end position="364"/>
    </location>
</feature>
<dbReference type="SUPFAM" id="SSF103473">
    <property type="entry name" value="MFS general substrate transporter"/>
    <property type="match status" value="1"/>
</dbReference>
<feature type="transmembrane region" description="Helical" evidence="5">
    <location>
        <begin position="304"/>
        <end position="324"/>
    </location>
</feature>
<feature type="transmembrane region" description="Helical" evidence="5">
    <location>
        <begin position="106"/>
        <end position="126"/>
    </location>
</feature>
<keyword evidence="3 5" id="KW-1133">Transmembrane helix</keyword>
<evidence type="ECO:0000313" key="8">
    <source>
        <dbReference type="Proteomes" id="UP000297245"/>
    </source>
</evidence>